<dbReference type="GO" id="GO:0016236">
    <property type="term" value="P:macroautophagy"/>
    <property type="evidence" value="ECO:0007669"/>
    <property type="project" value="TreeGrafter"/>
</dbReference>
<dbReference type="HOGENOM" id="CLU_003373_0_0_1"/>
<feature type="domain" description="FAS1" evidence="2">
    <location>
        <begin position="158"/>
        <end position="410"/>
    </location>
</feature>
<dbReference type="GO" id="GO:0000329">
    <property type="term" value="C:fungal-type vacuole membrane"/>
    <property type="evidence" value="ECO:0007669"/>
    <property type="project" value="TreeGrafter"/>
</dbReference>
<dbReference type="STRING" id="1305764.R9P2U0"/>
<dbReference type="GO" id="GO:0005615">
    <property type="term" value="C:extracellular space"/>
    <property type="evidence" value="ECO:0007669"/>
    <property type="project" value="TreeGrafter"/>
</dbReference>
<feature type="region of interest" description="Disordered" evidence="1">
    <location>
        <begin position="51"/>
        <end position="86"/>
    </location>
</feature>
<dbReference type="EMBL" id="DF238795">
    <property type="protein sequence ID" value="GAC95656.1"/>
    <property type="molecule type" value="Genomic_DNA"/>
</dbReference>
<sequence length="1119" mass="122804">MSRQRLIGAGNRAVLLFRFGRLCRVCDCDSCARPSSSSPSPSVLCLLSSSSPGTRQHSTASSITCDGRPLTTHRSPPRTCKLPPKASGQTARLRVVKTDAEMVQPQGTVRLVACLCLFITLAQCALAISDAGTRNLQKPMQILDQTRTQTRNGNQPISPNLIDLLTQSPDHTILVRLLQRTRLVPTLNRLQEFDDGSGLTILAPTNDAFIRKKDEQVARRDATVDAASESPTFWQYLIDDRAHSSELSPDAASQCLWHDGVCVAAGNVNAVARQHLLYHVLNYTLPYSLSTDTGSHSPSDPLPEPGRPQMQTTLHFPSRRMITEPTHPGRVPVPDEEDHGGLLGHHGQRLRVAAVDDKERSNSFLLFRSTQRKRMALFFGTDEKGRGGARSIDEDWRSKSGVIHHIDAVIDLPPSLEHVILTHPRLESLRRLVTNDTLKSLSTVPHLTLFLPASDAFDKLSVLESTYLFGDYQQAALDRLKLLGWHMSGTGLGDRSPVYSASIRAVGRTTLPTALGGSVSVEADQADGQITVMGAQVVQEDILVESGVVHLLDSLILPFGDLDMSVEATLRALNASRFVDLIYDAGLQRYINKPAHLQRQEQDTFTFLAPRNDVIDAWYSGHWSTSDSSGERFSREYRKGPTLDELVRYHILPGQIRPADLTSGMLLNTELLDWKLREGRQKMPVTVDDSRVSDTKGNGDVAFGDANVLRDPVEINDAAIIYVVSQLLQPPSDPVQTAVSYLSLSTFVATVFSADLTKAVERAPGVSYLVPTNDAFTGLGLAMNYLLLPESQHLLQALVEYHAIDRIVYKSDFTEQEVEYPTLLPTLGANLAIRKQKSGSIVVHKAGNPNGTYSLVVKGDILTNTGAIHEVDRVQIPFDLTIRDLLKGAKADTMQDLMVQAGYEHILNSTIPQDQTTDSSTGFMVLVPTDSAFTKVNLSAILDDRDLLVRLVQQHLIPLTDDGAVDALLPDGRGDGIGMKDESSFATLLDRSQGGSSSYGQVSFRRVSSSSTSRFRRTTIGRFSSDDSDDDGLGWLVGIKNTRGSPASRHSATVLAFGREARAVRGDVRLERAPVGGIFQIDTVLSPYEPNWFYRCKSWDTARPVSFFLLLTLNALNIS</sequence>
<dbReference type="PANTHER" id="PTHR10900:SF77">
    <property type="entry name" value="FI19380P1"/>
    <property type="match status" value="1"/>
</dbReference>
<dbReference type="Gene3D" id="2.30.180.10">
    <property type="entry name" value="FAS1 domain"/>
    <property type="match status" value="5"/>
</dbReference>
<dbReference type="RefSeq" id="XP_012189243.1">
    <property type="nucleotide sequence ID" value="XM_012333853.1"/>
</dbReference>
<feature type="domain" description="FAS1" evidence="2">
    <location>
        <begin position="731"/>
        <end position="875"/>
    </location>
</feature>
<dbReference type="Proteomes" id="UP000014071">
    <property type="component" value="Unassembled WGS sequence"/>
</dbReference>
<dbReference type="FunFam" id="2.30.180.10:FF:000077">
    <property type="entry name" value="Chromosome 1, whole genome shotgun sequence"/>
    <property type="match status" value="1"/>
</dbReference>
<dbReference type="GeneID" id="24108522"/>
<dbReference type="eggNOG" id="KOG1437">
    <property type="taxonomic scope" value="Eukaryota"/>
</dbReference>
<dbReference type="PANTHER" id="PTHR10900">
    <property type="entry name" value="PERIOSTIN-RELATED"/>
    <property type="match status" value="1"/>
</dbReference>
<evidence type="ECO:0000256" key="1">
    <source>
        <dbReference type="SAM" id="MobiDB-lite"/>
    </source>
</evidence>
<dbReference type="InterPro" id="IPR036378">
    <property type="entry name" value="FAS1_dom_sf"/>
</dbReference>
<name>R9P2U0_PSEHS</name>
<organism evidence="3 4">
    <name type="scientific">Pseudozyma hubeiensis (strain SY62)</name>
    <name type="common">Yeast</name>
    <dbReference type="NCBI Taxonomy" id="1305764"/>
    <lineage>
        <taxon>Eukaryota</taxon>
        <taxon>Fungi</taxon>
        <taxon>Dikarya</taxon>
        <taxon>Basidiomycota</taxon>
        <taxon>Ustilaginomycotina</taxon>
        <taxon>Ustilaginomycetes</taxon>
        <taxon>Ustilaginales</taxon>
        <taxon>Ustilaginaceae</taxon>
        <taxon>Pseudozyma</taxon>
    </lineage>
</organism>
<evidence type="ECO:0000313" key="3">
    <source>
        <dbReference type="EMBL" id="GAC95656.1"/>
    </source>
</evidence>
<evidence type="ECO:0000313" key="4">
    <source>
        <dbReference type="Proteomes" id="UP000014071"/>
    </source>
</evidence>
<dbReference type="AlphaFoldDB" id="R9P2U0"/>
<proteinExistence type="predicted"/>
<feature type="compositionally biased region" description="Polar residues" evidence="1">
    <location>
        <begin position="53"/>
        <end position="64"/>
    </location>
</feature>
<gene>
    <name evidence="3" type="ORF">PHSY_003232</name>
</gene>
<dbReference type="SMART" id="SM00554">
    <property type="entry name" value="FAS1"/>
    <property type="match status" value="4"/>
</dbReference>
<dbReference type="SUPFAM" id="SSF82153">
    <property type="entry name" value="FAS1 domain"/>
    <property type="match status" value="5"/>
</dbReference>
<dbReference type="InterPro" id="IPR050904">
    <property type="entry name" value="Adhesion/Biosynth-related"/>
</dbReference>
<dbReference type="OrthoDB" id="14252at2759"/>
<keyword evidence="4" id="KW-1185">Reference proteome</keyword>
<protein>
    <submittedName>
        <fullName evidence="3">Beta-Ig-H3/Fasciclin</fullName>
    </submittedName>
</protein>
<feature type="domain" description="FAS1" evidence="2">
    <location>
        <begin position="562"/>
        <end position="727"/>
    </location>
</feature>
<feature type="domain" description="FAS1" evidence="2">
    <location>
        <begin position="413"/>
        <end position="556"/>
    </location>
</feature>
<dbReference type="PROSITE" id="PS50213">
    <property type="entry name" value="FAS1"/>
    <property type="match status" value="4"/>
</dbReference>
<accession>R9P2U0</accession>
<feature type="region of interest" description="Disordered" evidence="1">
    <location>
        <begin position="290"/>
        <end position="309"/>
    </location>
</feature>
<dbReference type="InterPro" id="IPR000782">
    <property type="entry name" value="FAS1_domain"/>
</dbReference>
<evidence type="ECO:0000259" key="2">
    <source>
        <dbReference type="PROSITE" id="PS50213"/>
    </source>
</evidence>
<dbReference type="Pfam" id="PF02469">
    <property type="entry name" value="Fasciclin"/>
    <property type="match status" value="4"/>
</dbReference>
<reference evidence="4" key="1">
    <citation type="journal article" date="2013" name="Genome Announc.">
        <title>Draft genome sequence of the basidiomycetous yeast-like fungus Pseudozyma hubeiensis SY62, which produces an abundant amount of the biosurfactant mannosylerythritol lipids.</title>
        <authorList>
            <person name="Konishi M."/>
            <person name="Hatada Y."/>
            <person name="Horiuchi J."/>
        </authorList>
    </citation>
    <scope>NUCLEOTIDE SEQUENCE [LARGE SCALE GENOMIC DNA]</scope>
    <source>
        <strain evidence="4">SY62</strain>
    </source>
</reference>